<protein>
    <submittedName>
        <fullName evidence="7">ABC transporter permease</fullName>
    </submittedName>
</protein>
<evidence type="ECO:0000256" key="4">
    <source>
        <dbReference type="ARBA" id="ARBA00022989"/>
    </source>
</evidence>
<reference evidence="7" key="1">
    <citation type="submission" date="2019-03" db="EMBL/GenBank/DDBJ databases">
        <title>Afifella sp. nov., isolated from activated sludge.</title>
        <authorList>
            <person name="Li Q."/>
            <person name="Liu Y."/>
        </authorList>
    </citation>
    <scope>NUCLEOTIDE SEQUENCE</scope>
    <source>
        <strain evidence="7">L72</strain>
    </source>
</reference>
<dbReference type="PANTHER" id="PTHR47089">
    <property type="entry name" value="ABC TRANSPORTER, PERMEASE PROTEIN"/>
    <property type="match status" value="1"/>
</dbReference>
<evidence type="ECO:0000256" key="5">
    <source>
        <dbReference type="ARBA" id="ARBA00023136"/>
    </source>
</evidence>
<dbReference type="CDD" id="cd06580">
    <property type="entry name" value="TM_PBP1_transp_TpRbsC_like"/>
    <property type="match status" value="1"/>
</dbReference>
<feature type="transmembrane region" description="Helical" evidence="6">
    <location>
        <begin position="348"/>
        <end position="367"/>
    </location>
</feature>
<proteinExistence type="predicted"/>
<feature type="transmembrane region" description="Helical" evidence="6">
    <location>
        <begin position="258"/>
        <end position="284"/>
    </location>
</feature>
<feature type="transmembrane region" description="Helical" evidence="6">
    <location>
        <begin position="126"/>
        <end position="147"/>
    </location>
</feature>
<accession>A0A964WU56</accession>
<dbReference type="Pfam" id="PF02653">
    <property type="entry name" value="BPD_transp_2"/>
    <property type="match status" value="1"/>
</dbReference>
<dbReference type="GO" id="GO:0022857">
    <property type="term" value="F:transmembrane transporter activity"/>
    <property type="evidence" value="ECO:0007669"/>
    <property type="project" value="InterPro"/>
</dbReference>
<keyword evidence="5 6" id="KW-0472">Membrane</keyword>
<keyword evidence="2" id="KW-1003">Cell membrane</keyword>
<gene>
    <name evidence="7" type="ORF">E4O86_13330</name>
</gene>
<dbReference type="OrthoDB" id="45037at2"/>
<keyword evidence="4 6" id="KW-1133">Transmembrane helix</keyword>
<evidence type="ECO:0000313" key="7">
    <source>
        <dbReference type="EMBL" id="MYZ48693.1"/>
    </source>
</evidence>
<feature type="transmembrane region" description="Helical" evidence="6">
    <location>
        <begin position="71"/>
        <end position="92"/>
    </location>
</feature>
<name>A0A964WU56_9HYPH</name>
<organism evidence="7 8">
    <name type="scientific">Propylenella binzhouense</name>
    <dbReference type="NCBI Taxonomy" id="2555902"/>
    <lineage>
        <taxon>Bacteria</taxon>
        <taxon>Pseudomonadati</taxon>
        <taxon>Pseudomonadota</taxon>
        <taxon>Alphaproteobacteria</taxon>
        <taxon>Hyphomicrobiales</taxon>
        <taxon>Propylenellaceae</taxon>
        <taxon>Propylenella</taxon>
    </lineage>
</organism>
<comment type="caution">
    <text evidence="7">The sequence shown here is derived from an EMBL/GenBank/DDBJ whole genome shotgun (WGS) entry which is preliminary data.</text>
</comment>
<dbReference type="RefSeq" id="WP_161141042.1">
    <property type="nucleotide sequence ID" value="NZ_SPKJ01000045.1"/>
</dbReference>
<evidence type="ECO:0000256" key="6">
    <source>
        <dbReference type="SAM" id="Phobius"/>
    </source>
</evidence>
<dbReference type="EMBL" id="SPKJ01000045">
    <property type="protein sequence ID" value="MYZ48693.1"/>
    <property type="molecule type" value="Genomic_DNA"/>
</dbReference>
<feature type="transmembrane region" description="Helical" evidence="6">
    <location>
        <begin position="159"/>
        <end position="179"/>
    </location>
</feature>
<dbReference type="Proteomes" id="UP000773614">
    <property type="component" value="Unassembled WGS sequence"/>
</dbReference>
<dbReference type="GO" id="GO:0005886">
    <property type="term" value="C:plasma membrane"/>
    <property type="evidence" value="ECO:0007669"/>
    <property type="project" value="UniProtKB-SubCell"/>
</dbReference>
<feature type="transmembrane region" description="Helical" evidence="6">
    <location>
        <begin position="104"/>
        <end position="120"/>
    </location>
</feature>
<feature type="transmembrane region" description="Helical" evidence="6">
    <location>
        <begin position="319"/>
        <end position="339"/>
    </location>
</feature>
<keyword evidence="3 6" id="KW-0812">Transmembrane</keyword>
<dbReference type="InterPro" id="IPR001851">
    <property type="entry name" value="ABC_transp_permease"/>
</dbReference>
<feature type="transmembrane region" description="Helical" evidence="6">
    <location>
        <begin position="28"/>
        <end position="51"/>
    </location>
</feature>
<feature type="transmembrane region" description="Helical" evidence="6">
    <location>
        <begin position="296"/>
        <end position="313"/>
    </location>
</feature>
<dbReference type="AlphaFoldDB" id="A0A964WU56"/>
<dbReference type="PANTHER" id="PTHR47089:SF1">
    <property type="entry name" value="GUANOSINE ABC TRANSPORTER PERMEASE PROTEIN NUPP"/>
    <property type="match status" value="1"/>
</dbReference>
<comment type="subcellular location">
    <subcellularLocation>
        <location evidence="1">Cell membrane</location>
        <topology evidence="1">Multi-pass membrane protein</topology>
    </subcellularLocation>
</comment>
<evidence type="ECO:0000256" key="1">
    <source>
        <dbReference type="ARBA" id="ARBA00004651"/>
    </source>
</evidence>
<evidence type="ECO:0000256" key="3">
    <source>
        <dbReference type="ARBA" id="ARBA00022692"/>
    </source>
</evidence>
<keyword evidence="8" id="KW-1185">Reference proteome</keyword>
<evidence type="ECO:0000313" key="8">
    <source>
        <dbReference type="Proteomes" id="UP000773614"/>
    </source>
</evidence>
<sequence length="393" mass="40706">MSADTRSSPPPAAGAAPRAVRIPPWAEYGLIPLVNVTAAFLVAGLVVLFIGESPLAAVKLLLWGALGFGEGIGFTLFYATNFIFTGLAVAVAFHAGLFNIGGEGQAYVGGLGVALVALALDRIAPWWVVFPAATAAAALFGAAWAFIPGWLQVRRGSHVVITTIMFNFIASAMMVWLLVDHLMPAGSMQPETRTFAASAALPKLGGLFALLGLDVGGAPVNLSLFLALACALFVYVLVWRTKLGYEIRTVGLNPAAAVYAGISITRIAVVSMMLSGALAGMMAVNPVLGDQQRLQIDFVGGAGFVGIAVALMGRGHPVGIVLSAILFGMLYQGGAELAFDMPAVSRDMIVVIQGLVILFAGALEHLFRPGIARLLALGSAALRRRAGAPGKAV</sequence>
<feature type="transmembrane region" description="Helical" evidence="6">
    <location>
        <begin position="220"/>
        <end position="238"/>
    </location>
</feature>
<evidence type="ECO:0000256" key="2">
    <source>
        <dbReference type="ARBA" id="ARBA00022475"/>
    </source>
</evidence>